<name>A0AAJ7N6Q7_9HYME</name>
<dbReference type="Proteomes" id="UP000694925">
    <property type="component" value="Unplaced"/>
</dbReference>
<proteinExistence type="predicted"/>
<dbReference type="InterPro" id="IPR046906">
    <property type="entry name" value="Mab-21_HhH/H2TH-like"/>
</dbReference>
<dbReference type="Gene3D" id="1.10.1410.40">
    <property type="match status" value="1"/>
</dbReference>
<accession>A0AAJ7N6Q7</accession>
<feature type="domain" description="Mab-21-like HhH/H2TH-like" evidence="1">
    <location>
        <begin position="91"/>
        <end position="180"/>
    </location>
</feature>
<evidence type="ECO:0000313" key="3">
    <source>
        <dbReference type="RefSeq" id="XP_017880343.1"/>
    </source>
</evidence>
<dbReference type="GeneID" id="108625106"/>
<evidence type="ECO:0000259" key="1">
    <source>
        <dbReference type="Pfam" id="PF20266"/>
    </source>
</evidence>
<sequence length="239" mass="27941">MSRSGPAIRLTLCVPEESEIRINLEFVIAFKINPIRSFITNVSWFEKYPGIPWLAAPIVSDDTSSDLQDSWRLDFLLHEKEILSHTYSRLRPIIKQMKMLRNTQKWTCLKNYFIDTIFLNNLEELGKDLNEQSKTSMFFKMLKTLREVCEQCKIDYFWKPSINLMEGSDPSEMMTIANRIGDIIQDIENNIKTQSFILAKYILTGDELKTLADKSRLHGHKYSGVNLQDLYKITKQDDM</sequence>
<protein>
    <submittedName>
        <fullName evidence="3">Uncharacterized protein LOC108625106</fullName>
    </submittedName>
</protein>
<dbReference type="AlphaFoldDB" id="A0AAJ7N6Q7"/>
<dbReference type="RefSeq" id="XP_017880343.1">
    <property type="nucleotide sequence ID" value="XM_018024854.2"/>
</dbReference>
<dbReference type="Pfam" id="PF20266">
    <property type="entry name" value="Mab-21_C"/>
    <property type="match status" value="1"/>
</dbReference>
<organism evidence="2 3">
    <name type="scientific">Ceratina calcarata</name>
    <dbReference type="NCBI Taxonomy" id="156304"/>
    <lineage>
        <taxon>Eukaryota</taxon>
        <taxon>Metazoa</taxon>
        <taxon>Ecdysozoa</taxon>
        <taxon>Arthropoda</taxon>
        <taxon>Hexapoda</taxon>
        <taxon>Insecta</taxon>
        <taxon>Pterygota</taxon>
        <taxon>Neoptera</taxon>
        <taxon>Endopterygota</taxon>
        <taxon>Hymenoptera</taxon>
        <taxon>Apocrita</taxon>
        <taxon>Aculeata</taxon>
        <taxon>Apoidea</taxon>
        <taxon>Anthophila</taxon>
        <taxon>Apidae</taxon>
        <taxon>Ceratina</taxon>
        <taxon>Zadontomerus</taxon>
    </lineage>
</organism>
<reference evidence="3" key="1">
    <citation type="submission" date="2025-08" db="UniProtKB">
        <authorList>
            <consortium name="RefSeq"/>
        </authorList>
    </citation>
    <scope>IDENTIFICATION</scope>
    <source>
        <tissue evidence="3">Whole body</tissue>
    </source>
</reference>
<gene>
    <name evidence="3" type="primary">LOC108625106</name>
</gene>
<dbReference type="KEGG" id="ccal:108625106"/>
<keyword evidence="2" id="KW-1185">Reference proteome</keyword>
<evidence type="ECO:0000313" key="2">
    <source>
        <dbReference type="Proteomes" id="UP000694925"/>
    </source>
</evidence>